<name>A0A9X2GBZ0_9ACTN</name>
<sequence>MTVTPSAATQQVQPRSPRWKDVAGARLRARAELVDVVAKGPRQAWAAGFEDGAEDREGTVVVERWDGTAWRKTTLDRELYVTGFDVGGPGDIWIVGDGVVVHGDGRRWSYPRPSGLGRHRFTDVSADRGRAVLVGTDPARQTSFAVEWTGRTFEKRATFQGQFLAVTARHGQVWVAGAGLRDGCSGVRPAVWHAGPDGTYAELPLPDVPGGYLSQVWAISPDDVWAVGGIGGGTTPWFACRTAAGDPGRAEPLVMHWDGVSWQRVAVPGGDGPLTSVTASGPGDVWAAGAGGGDTTVALHFDGRAWTRERIYDHPLGRVAVAAVPGAAEVWAVGAANHDADFGKEVILRRR</sequence>
<dbReference type="Proteomes" id="UP001139648">
    <property type="component" value="Unassembled WGS sequence"/>
</dbReference>
<evidence type="ECO:0000313" key="2">
    <source>
        <dbReference type="Proteomes" id="UP001139648"/>
    </source>
</evidence>
<proteinExistence type="predicted"/>
<accession>A0A9X2GBZ0</accession>
<dbReference type="AlphaFoldDB" id="A0A9X2GBZ0"/>
<dbReference type="RefSeq" id="WP_253742944.1">
    <property type="nucleotide sequence ID" value="NZ_BAABKA010000001.1"/>
</dbReference>
<organism evidence="1 2">
    <name type="scientific">Nonomuraea thailandensis</name>
    <dbReference type="NCBI Taxonomy" id="1188745"/>
    <lineage>
        <taxon>Bacteria</taxon>
        <taxon>Bacillati</taxon>
        <taxon>Actinomycetota</taxon>
        <taxon>Actinomycetes</taxon>
        <taxon>Streptosporangiales</taxon>
        <taxon>Streptosporangiaceae</taxon>
        <taxon>Nonomuraea</taxon>
    </lineage>
</organism>
<evidence type="ECO:0000313" key="1">
    <source>
        <dbReference type="EMBL" id="MCP2356181.1"/>
    </source>
</evidence>
<gene>
    <name evidence="1" type="ORF">HD597_003201</name>
</gene>
<reference evidence="1" key="1">
    <citation type="submission" date="2022-06" db="EMBL/GenBank/DDBJ databases">
        <title>Sequencing the genomes of 1000 actinobacteria strains.</title>
        <authorList>
            <person name="Klenk H.-P."/>
        </authorList>
    </citation>
    <scope>NUCLEOTIDE SEQUENCE</scope>
    <source>
        <strain evidence="1">DSM 46694</strain>
    </source>
</reference>
<comment type="caution">
    <text evidence="1">The sequence shown here is derived from an EMBL/GenBank/DDBJ whole genome shotgun (WGS) entry which is preliminary data.</text>
</comment>
<keyword evidence="2" id="KW-1185">Reference proteome</keyword>
<evidence type="ECO:0008006" key="3">
    <source>
        <dbReference type="Google" id="ProtNLM"/>
    </source>
</evidence>
<dbReference type="EMBL" id="JAMZEB010000002">
    <property type="protein sequence ID" value="MCP2356181.1"/>
    <property type="molecule type" value="Genomic_DNA"/>
</dbReference>
<protein>
    <recommendedName>
        <fullName evidence="3">LigA protein</fullName>
    </recommendedName>
</protein>